<keyword evidence="3" id="KW-1185">Reference proteome</keyword>
<gene>
    <name evidence="2" type="ORF">HQ865_01360</name>
</gene>
<dbReference type="KEGG" id="mmab:HQ865_01360"/>
<feature type="coiled-coil region" evidence="1">
    <location>
        <begin position="95"/>
        <end position="122"/>
    </location>
</feature>
<organism evidence="2 3">
    <name type="scientific">Mucilaginibacter mali</name>
    <dbReference type="NCBI Taxonomy" id="2740462"/>
    <lineage>
        <taxon>Bacteria</taxon>
        <taxon>Pseudomonadati</taxon>
        <taxon>Bacteroidota</taxon>
        <taxon>Sphingobacteriia</taxon>
        <taxon>Sphingobacteriales</taxon>
        <taxon>Sphingobacteriaceae</taxon>
        <taxon>Mucilaginibacter</taxon>
    </lineage>
</organism>
<accession>A0A7D4PRU6</accession>
<protein>
    <submittedName>
        <fullName evidence="2">Uncharacterized protein</fullName>
    </submittedName>
</protein>
<evidence type="ECO:0000313" key="2">
    <source>
        <dbReference type="EMBL" id="QKJ28463.1"/>
    </source>
</evidence>
<evidence type="ECO:0000256" key="1">
    <source>
        <dbReference type="SAM" id="Coils"/>
    </source>
</evidence>
<proteinExistence type="predicted"/>
<sequence length="124" mass="14355">MKKIDLKNLIDEELARQGKTFKWLVNELDMSFDGLKAGLAGESIKLRDLKKLISVLNMPIHAFFEEGSTFQSIVGDRNNQANHSVLNEPVVKYQVENLQQKVEMLEKQVKDKEEIIQLLRMQKQ</sequence>
<dbReference type="RefSeq" id="WP_173413165.1">
    <property type="nucleotide sequence ID" value="NZ_CP054139.1"/>
</dbReference>
<keyword evidence="1" id="KW-0175">Coiled coil</keyword>
<dbReference type="EMBL" id="CP054139">
    <property type="protein sequence ID" value="QKJ28463.1"/>
    <property type="molecule type" value="Genomic_DNA"/>
</dbReference>
<reference evidence="2 3" key="1">
    <citation type="submission" date="2020-05" db="EMBL/GenBank/DDBJ databases">
        <title>Mucilaginibacter mali sp. nov.</title>
        <authorList>
            <person name="Kim H.S."/>
            <person name="Lee K.C."/>
            <person name="Suh M.K."/>
            <person name="Kim J.-S."/>
            <person name="Han K.-I."/>
            <person name="Eom M.K."/>
            <person name="Shin Y.K."/>
            <person name="Lee J.-S."/>
        </authorList>
    </citation>
    <scope>NUCLEOTIDE SEQUENCE [LARGE SCALE GENOMIC DNA]</scope>
    <source>
        <strain evidence="2 3">G2-14</strain>
    </source>
</reference>
<name>A0A7D4PRU6_9SPHI</name>
<evidence type="ECO:0000313" key="3">
    <source>
        <dbReference type="Proteomes" id="UP000505355"/>
    </source>
</evidence>
<dbReference type="AlphaFoldDB" id="A0A7D4PRU6"/>
<dbReference type="Proteomes" id="UP000505355">
    <property type="component" value="Chromosome"/>
</dbReference>